<dbReference type="PIRSF" id="PIRSF000137">
    <property type="entry name" value="Alcohol_oxidase"/>
    <property type="match status" value="1"/>
</dbReference>
<dbReference type="GO" id="GO:0050660">
    <property type="term" value="F:flavin adenine dinucleotide binding"/>
    <property type="evidence" value="ECO:0007669"/>
    <property type="project" value="InterPro"/>
</dbReference>
<dbReference type="AlphaFoldDB" id="A0A2G8RY15"/>
<evidence type="ECO:0000256" key="2">
    <source>
        <dbReference type="ARBA" id="ARBA00010790"/>
    </source>
</evidence>
<dbReference type="Pfam" id="PF00732">
    <property type="entry name" value="GMC_oxred_N"/>
    <property type="match status" value="1"/>
</dbReference>
<keyword evidence="4" id="KW-0274">FAD</keyword>
<feature type="binding site" evidence="4">
    <location>
        <position position="217"/>
    </location>
    <ligand>
        <name>FAD</name>
        <dbReference type="ChEBI" id="CHEBI:57692"/>
    </ligand>
</feature>
<dbReference type="PANTHER" id="PTHR11552">
    <property type="entry name" value="GLUCOSE-METHANOL-CHOLINE GMC OXIDOREDUCTASE"/>
    <property type="match status" value="1"/>
</dbReference>
<dbReference type="EMBL" id="AYKW01000045">
    <property type="protein sequence ID" value="PIL26384.1"/>
    <property type="molecule type" value="Genomic_DNA"/>
</dbReference>
<dbReference type="STRING" id="1077348.A0A2G8RY15"/>
<protein>
    <recommendedName>
        <fullName evidence="5">Glucose-methanol-choline oxidoreductase N-terminal domain-containing protein</fullName>
    </recommendedName>
</protein>
<evidence type="ECO:0000256" key="3">
    <source>
        <dbReference type="PIRSR" id="PIRSR000137-1"/>
    </source>
</evidence>
<dbReference type="InterPro" id="IPR007867">
    <property type="entry name" value="GMC_OxRtase_C"/>
</dbReference>
<dbReference type="PROSITE" id="PS00624">
    <property type="entry name" value="GMC_OXRED_2"/>
    <property type="match status" value="1"/>
</dbReference>
<gene>
    <name evidence="6" type="ORF">GSI_12141</name>
</gene>
<dbReference type="SUPFAM" id="SSF54373">
    <property type="entry name" value="FAD-linked reductases, C-terminal domain"/>
    <property type="match status" value="1"/>
</dbReference>
<accession>A0A2G8RY15</accession>
<dbReference type="SUPFAM" id="SSF51905">
    <property type="entry name" value="FAD/NAD(P)-binding domain"/>
    <property type="match status" value="1"/>
</dbReference>
<evidence type="ECO:0000259" key="5">
    <source>
        <dbReference type="PROSITE" id="PS00624"/>
    </source>
</evidence>
<dbReference type="Gene3D" id="3.50.50.60">
    <property type="entry name" value="FAD/NAD(P)-binding domain"/>
    <property type="match status" value="1"/>
</dbReference>
<dbReference type="InterPro" id="IPR036188">
    <property type="entry name" value="FAD/NAD-bd_sf"/>
</dbReference>
<dbReference type="GO" id="GO:0016614">
    <property type="term" value="F:oxidoreductase activity, acting on CH-OH group of donors"/>
    <property type="evidence" value="ECO:0007669"/>
    <property type="project" value="InterPro"/>
</dbReference>
<feature type="active site" description="Proton donor" evidence="3">
    <location>
        <position position="492"/>
    </location>
</feature>
<reference evidence="6 7" key="1">
    <citation type="journal article" date="2015" name="Sci. Rep.">
        <title>Chromosome-level genome map provides insights into diverse defense mechanisms in the medicinal fungus Ganoderma sinense.</title>
        <authorList>
            <person name="Zhu Y."/>
            <person name="Xu J."/>
            <person name="Sun C."/>
            <person name="Zhou S."/>
            <person name="Xu H."/>
            <person name="Nelson D.R."/>
            <person name="Qian J."/>
            <person name="Song J."/>
            <person name="Luo H."/>
            <person name="Xiang L."/>
            <person name="Li Y."/>
            <person name="Xu Z."/>
            <person name="Ji A."/>
            <person name="Wang L."/>
            <person name="Lu S."/>
            <person name="Hayward A."/>
            <person name="Sun W."/>
            <person name="Li X."/>
            <person name="Schwartz D.C."/>
            <person name="Wang Y."/>
            <person name="Chen S."/>
        </authorList>
    </citation>
    <scope>NUCLEOTIDE SEQUENCE [LARGE SCALE GENOMIC DNA]</scope>
    <source>
        <strain evidence="6 7">ZZ0214-1</strain>
    </source>
</reference>
<dbReference type="InterPro" id="IPR000172">
    <property type="entry name" value="GMC_OxRdtase_N"/>
</dbReference>
<name>A0A2G8RY15_9APHY</name>
<dbReference type="Pfam" id="PF05199">
    <property type="entry name" value="GMC_oxred_C"/>
    <property type="match status" value="1"/>
</dbReference>
<evidence type="ECO:0000313" key="6">
    <source>
        <dbReference type="EMBL" id="PIL26384.1"/>
    </source>
</evidence>
<organism evidence="6 7">
    <name type="scientific">Ganoderma sinense ZZ0214-1</name>
    <dbReference type="NCBI Taxonomy" id="1077348"/>
    <lineage>
        <taxon>Eukaryota</taxon>
        <taxon>Fungi</taxon>
        <taxon>Dikarya</taxon>
        <taxon>Basidiomycota</taxon>
        <taxon>Agaricomycotina</taxon>
        <taxon>Agaricomycetes</taxon>
        <taxon>Polyporales</taxon>
        <taxon>Polyporaceae</taxon>
        <taxon>Ganoderma</taxon>
    </lineage>
</organism>
<dbReference type="InterPro" id="IPR012132">
    <property type="entry name" value="GMC_OxRdtase"/>
</dbReference>
<dbReference type="Gene3D" id="3.30.560.10">
    <property type="entry name" value="Glucose Oxidase, domain 3"/>
    <property type="match status" value="1"/>
</dbReference>
<comment type="caution">
    <text evidence="6">The sequence shown here is derived from an EMBL/GenBank/DDBJ whole genome shotgun (WGS) entry which is preliminary data.</text>
</comment>
<sequence length="560" mass="61687">MEIGGTAGCVLAARLSEDRNVSVLVLEKGLVAETWSSRVPLMSGNPTSKDFKGVVWTSVPQPCVDDRSLRIVRGEALGGATRVNGMLYTRGTPGDYNRWKELGNPGWGYKDVEQYFVKSEQSHTHTAPYRGKSGPWQNTKASDWFPPTAFIDRALQGAGVEHVQDLNSPNAPAACTALLDHMKDLNSYRHSTDRAFLPSHLVQERKARLKICTNALVTRIELEKSANELRATGVHFESSNSVASEQGYFAKATREVILCAGALVSPQILMLSGVGPKEHLVDNGITVVHDLLAVGSYLQDHVCLPMGWEVPLQDSLHHMQYSPLRVITELLRYLIWGTGLLSFSFENVSTFFPTRLLDETLTIAKDDARNHDTADPANRPDIEFMHIPSDCAWVIAPRKGAHSYLLTLIRPKSHGSVRLVSRDPRAAPAVDLGYFTDPGDFVPVRAGVRFALRIAEDVRKQGYPFADLTVPESTSDEDIDAFVRKHVTSGYHYASTCRMGKEPDGERPSVVDAELRVHGVRGLRVCDASVFPEIIGSHTMAPTVMVAEKCADMIKASWSS</sequence>
<comment type="cofactor">
    <cofactor evidence="1 4">
        <name>FAD</name>
        <dbReference type="ChEBI" id="CHEBI:57692"/>
    </cofactor>
</comment>
<comment type="similarity">
    <text evidence="2">Belongs to the GMC oxidoreductase family.</text>
</comment>
<evidence type="ECO:0000256" key="1">
    <source>
        <dbReference type="ARBA" id="ARBA00001974"/>
    </source>
</evidence>
<dbReference type="PANTHER" id="PTHR11552:SF219">
    <property type="entry name" value="GLUCOSE-METHANOL-CHOLINE OXIDOREDUCTASE N-TERMINAL DOMAIN-CONTAINING PROTEIN"/>
    <property type="match status" value="1"/>
</dbReference>
<dbReference type="Proteomes" id="UP000230002">
    <property type="component" value="Unassembled WGS sequence"/>
</dbReference>
<proteinExistence type="inferred from homology"/>
<dbReference type="OrthoDB" id="269227at2759"/>
<evidence type="ECO:0000313" key="7">
    <source>
        <dbReference type="Proteomes" id="UP000230002"/>
    </source>
</evidence>
<feature type="domain" description="Glucose-methanol-choline oxidoreductase N-terminal" evidence="5">
    <location>
        <begin position="261"/>
        <end position="275"/>
    </location>
</feature>
<evidence type="ECO:0000256" key="4">
    <source>
        <dbReference type="PIRSR" id="PIRSR000137-2"/>
    </source>
</evidence>
<feature type="active site" description="Proton acceptor" evidence="3">
    <location>
        <position position="538"/>
    </location>
</feature>
<keyword evidence="4" id="KW-0285">Flavoprotein</keyword>
<keyword evidence="7" id="KW-1185">Reference proteome</keyword>